<protein>
    <submittedName>
        <fullName evidence="2">Uncharacterized protein</fullName>
    </submittedName>
</protein>
<proteinExistence type="predicted"/>
<feature type="chain" id="PRO_5045737678" evidence="1">
    <location>
        <begin position="33"/>
        <end position="157"/>
    </location>
</feature>
<gene>
    <name evidence="2" type="ORF">KHQ06_09565</name>
</gene>
<dbReference type="EMBL" id="CP074371">
    <property type="protein sequence ID" value="QVI23134.1"/>
    <property type="molecule type" value="Genomic_DNA"/>
</dbReference>
<feature type="signal peptide" evidence="1">
    <location>
        <begin position="1"/>
        <end position="32"/>
    </location>
</feature>
<keyword evidence="1" id="KW-0732">Signal</keyword>
<organism evidence="2 3">
    <name type="scientific">Nocardia tengchongensis</name>
    <dbReference type="NCBI Taxonomy" id="2055889"/>
    <lineage>
        <taxon>Bacteria</taxon>
        <taxon>Bacillati</taxon>
        <taxon>Actinomycetota</taxon>
        <taxon>Actinomycetes</taxon>
        <taxon>Mycobacteriales</taxon>
        <taxon>Nocardiaceae</taxon>
        <taxon>Nocardia</taxon>
    </lineage>
</organism>
<name>A0ABX8CT88_9NOCA</name>
<dbReference type="Proteomes" id="UP000683310">
    <property type="component" value="Chromosome"/>
</dbReference>
<evidence type="ECO:0000313" key="3">
    <source>
        <dbReference type="Proteomes" id="UP000683310"/>
    </source>
</evidence>
<accession>A0ABX8CT88</accession>
<sequence length="157" mass="16187">MSRGRSIDVRQGAVAAAAGLALLTLAAPPAAADPGLGGCSHGGMLSGARIPGTGSAGQSVRREADVWGCSSPLLPGIESGHFSAELPFNSLNAPTLGQFAWGDGSVSSVIGQLNGLWTITGGPGGGHTFRFDLAHEMNVWWYHWDDSMPVRSVSFLE</sequence>
<evidence type="ECO:0000256" key="1">
    <source>
        <dbReference type="SAM" id="SignalP"/>
    </source>
</evidence>
<keyword evidence="3" id="KW-1185">Reference proteome</keyword>
<evidence type="ECO:0000313" key="2">
    <source>
        <dbReference type="EMBL" id="QVI23134.1"/>
    </source>
</evidence>
<reference evidence="2 3" key="1">
    <citation type="submission" date="2021-04" db="EMBL/GenBank/DDBJ databases">
        <title>Nocardia tengchongensis.</title>
        <authorList>
            <person name="Zhuang k."/>
            <person name="Ran Y."/>
            <person name="Li W."/>
        </authorList>
    </citation>
    <scope>NUCLEOTIDE SEQUENCE [LARGE SCALE GENOMIC DNA]</scope>
    <source>
        <strain evidence="2 3">CFH S0057</strain>
    </source>
</reference>